<proteinExistence type="predicted"/>
<evidence type="ECO:0000313" key="1">
    <source>
        <dbReference type="EMBL" id="KAI8670689.1"/>
    </source>
</evidence>
<comment type="caution">
    <text evidence="1">The sequence shown here is derived from an EMBL/GenBank/DDBJ whole genome shotgun (WGS) entry which is preliminary data.</text>
</comment>
<protein>
    <submittedName>
        <fullName evidence="1">MFS domain-containing protein</fullName>
    </submittedName>
</protein>
<reference evidence="1" key="1">
    <citation type="submission" date="2022-06" db="EMBL/GenBank/DDBJ databases">
        <title>Fusarium solani species complex genomes reveal bases of compartmentalisation and animal pathogenesis.</title>
        <authorList>
            <person name="Tsai I.J."/>
        </authorList>
    </citation>
    <scope>NUCLEOTIDE SEQUENCE</scope>
    <source>
        <strain evidence="1">Fu6.1</strain>
    </source>
</reference>
<dbReference type="Proteomes" id="UP001065298">
    <property type="component" value="Chromosome 4"/>
</dbReference>
<keyword evidence="2" id="KW-1185">Reference proteome</keyword>
<name>A0ACC0R0D7_9HYPO</name>
<dbReference type="EMBL" id="CM046506">
    <property type="protein sequence ID" value="KAI8670689.1"/>
    <property type="molecule type" value="Genomic_DNA"/>
</dbReference>
<gene>
    <name evidence="1" type="ORF">NCS57_00541700</name>
</gene>
<evidence type="ECO:0000313" key="2">
    <source>
        <dbReference type="Proteomes" id="UP001065298"/>
    </source>
</evidence>
<organism evidence="1 2">
    <name type="scientific">Fusarium keratoplasticum</name>
    <dbReference type="NCBI Taxonomy" id="1328300"/>
    <lineage>
        <taxon>Eukaryota</taxon>
        <taxon>Fungi</taxon>
        <taxon>Dikarya</taxon>
        <taxon>Ascomycota</taxon>
        <taxon>Pezizomycotina</taxon>
        <taxon>Sordariomycetes</taxon>
        <taxon>Hypocreomycetidae</taxon>
        <taxon>Hypocreales</taxon>
        <taxon>Nectriaceae</taxon>
        <taxon>Fusarium</taxon>
        <taxon>Fusarium solani species complex</taxon>
    </lineage>
</organism>
<sequence>MARQPAEADGRSQPRGLINGWIGEQIEDREELGNPLTNVEDSTLRESCRQLSQEQSKVPFQQLLDAAEVAKHRYEYYCFSKDATDGTSAPDGPGLALKVDLSLDDKKALVAERERLFSGRGMLIIIWTVSLAAFLQGHVQSSINAGSLFAETVGITQPRLINLTASESNYTFGFVQDAINGINNGTYKDTYLDYFIPQNGTYNGTDPAKTDPLGLNMTGLGVTSIAKWQLGGMNAIPFLTAAFPGAPLSLPVNYCFGRRGALGISALLIIASSLGSAFASTWQQVLGARIVGGIAMGIKAVSAPILASETAVGYWRGSTILAWQLWVACGIMIGFVVNLVIASATRVLDTVPSHIYHIVSENRTEIKNGIEIMTPFSFSDYQSRYLAFQLILGAPLVPSILLLIALCFCYESPRFYMRPGTPNYNLERAFEILRKVRKNELQATRDFFLIWWSIKTSAAKQEVKQYPPKAGQVKGGNRDEDVDSGLTYMSRICVVLKLSGRQFKPLFNQRHLRNAMLSSCTVALAQQLCGINVFAFYSNELFSNYGVEKSMGYSFGFGGVNFFFALLAMRSIDIIGRRRWLLSTLPMMSVCLMASAIAYAVDGTTVTDRGAQASESIAGIVFIYLFAAAYSPGLGPIPFTLASESFPLSNREAGASVAISINLLFAGILTILIPSINREFKIEGTLGFFAGMNVVAFILVWLFVEETKRLPLEELEQVYDNPKFDFAKYQLFTRLPYHMKRLISCFGGVEEPESFDEIVLRRRRRAGDLADTSDDDVPQRPGTT</sequence>
<accession>A0ACC0R0D7</accession>